<feature type="compositionally biased region" description="Low complexity" evidence="6">
    <location>
        <begin position="403"/>
        <end position="415"/>
    </location>
</feature>
<sequence length="1222" mass="135622">MTDSVVSDPTNGGIQNRGNGDSQAGATDGGSVMSESTQTTQTRFSFYNAEDFVSKSPKQRLQAAEAAKNNRYSFYSSAASPEPGNRSGKSPAMLKSSRASTAPPSMPDSVDDPNEILKSLQAHEQQRRDILKSPAAVKPRPSSNNNAVMERLSMHSNASESSNPYEDAIKDALELLRRHRTGDPKDRPTVDTTEEGLRGNDEKKLSLYSEDDVHALSRSLEDVNISIDEAVAATPSGNATDTANLGEAYQAEIEARRKQRQERMARYANRLAELKQEGTTPNPKINTLTPKGDTTSGKLEEKLYTYPPSTTRSAPMMITAGKTNGIESEVSSAPPDEVQRGVERVLLAILERANSRGRSVQAPSFEEGQEVEELKIEENKSSSAEQVESDEDLLVRAMSDLLGAPSTSSLGSSSPNRNAIQHWMKVAEQEGIGGVSDEESNVTGPLQVATKQDPGETQLTEGDGMAQDELDEMVLQVLNKDKSVTEDSREDSFDRRVRSILSQEKASKDEEDSQAEQLKDEDLNTHNLDASDEEEDEEEYRMSNEEDDSIRSNAFTDEDTSDGEAFTGEEYTDEEDDDDDDEEAFTENVDEHHAELDGVLGPLSKKAGGTTGVVLEGDLPKDRVTSPSILESLSAAMSIVTGMDNKSQKLDKYAADYDEDSVGDAEDEAESEDDEACDLMRTLCAHLLPVGVNQSSKLLDKRPAWDESNPDEAGYRIIRLTLPQLTSVERAFDRMVTGLKQNSEKKLSVAGTDEAFERDLRAAEELLDQSEKQTPSETKSSTDVVKAVREESEFFEFAKEVGEGESLVDFPGVKPTGRGEMGDLEYFTLPIIFKSHVTGFEPTKDMYLEPGNVVAGQYLVEGELGSAAFSTAYRCVDLNSGEGPDDQEEVCLKVIKNTKDFFDQSLDEIKILELLRQTGKCHEKYIVEMRTFFYHREHLIIVTELLRQNLFEFGKFITENDEEPYFTIPRLAYVTRQVLVALEFVHRLGLVHSDVKPENILLGSYSRAQVKLIDFGSSCYLTDRQSSYIQSRSYRAPEVVLGLPYDGRIDIWSLGCVVAEMYTGEVTFQNDSIVSMLSRIEAICGTFPRHMIAQGRQSGRFFAKSGLLFEKVADDKDESGHNSDESDDDVSSESRRQYVDVFQPKTTSLAARLGFAADLMDRFDSDVMLTREESRQALFVDFVRMLLTIDSDIRPTARQALQHPWMVYAETLTEEDIKYPSS</sequence>
<dbReference type="GO" id="GO:0005524">
    <property type="term" value="F:ATP binding"/>
    <property type="evidence" value="ECO:0007669"/>
    <property type="project" value="UniProtKB-KW"/>
</dbReference>
<feature type="compositionally biased region" description="Basic and acidic residues" evidence="6">
    <location>
        <begin position="1115"/>
        <end position="1124"/>
    </location>
</feature>
<dbReference type="Gene3D" id="3.30.200.20">
    <property type="entry name" value="Phosphorylase Kinase, domain 1"/>
    <property type="match status" value="1"/>
</dbReference>
<keyword evidence="1" id="KW-0723">Serine/threonine-protein kinase</keyword>
<gene>
    <name evidence="8" type="ORF">ACOF00016_LOCUS53</name>
</gene>
<keyword evidence="3" id="KW-0547">Nucleotide-binding</keyword>
<feature type="compositionally biased region" description="Acidic residues" evidence="6">
    <location>
        <begin position="530"/>
        <end position="539"/>
    </location>
</feature>
<keyword evidence="2" id="KW-0808">Transferase</keyword>
<evidence type="ECO:0000256" key="2">
    <source>
        <dbReference type="ARBA" id="ARBA00022679"/>
    </source>
</evidence>
<feature type="compositionally biased region" description="Acidic residues" evidence="6">
    <location>
        <begin position="570"/>
        <end position="585"/>
    </location>
</feature>
<feature type="region of interest" description="Disordered" evidence="6">
    <location>
        <begin position="1115"/>
        <end position="1135"/>
    </location>
</feature>
<dbReference type="SMART" id="SM00220">
    <property type="entry name" value="S_TKc"/>
    <property type="match status" value="1"/>
</dbReference>
<dbReference type="SUPFAM" id="SSF56112">
    <property type="entry name" value="Protein kinase-like (PK-like)"/>
    <property type="match status" value="1"/>
</dbReference>
<feature type="compositionally biased region" description="Basic and acidic residues" evidence="6">
    <location>
        <begin position="479"/>
        <end position="497"/>
    </location>
</feature>
<reference evidence="8" key="1">
    <citation type="submission" date="2021-01" db="EMBL/GenBank/DDBJ databases">
        <authorList>
            <person name="Corre E."/>
            <person name="Pelletier E."/>
            <person name="Niang G."/>
            <person name="Scheremetjew M."/>
            <person name="Finn R."/>
            <person name="Kale V."/>
            <person name="Holt S."/>
            <person name="Cochrane G."/>
            <person name="Meng A."/>
            <person name="Brown T."/>
            <person name="Cohen L."/>
        </authorList>
    </citation>
    <scope>NUCLEOTIDE SEQUENCE</scope>
    <source>
        <strain evidence="8">CCMP127</strain>
    </source>
</reference>
<proteinExistence type="predicted"/>
<evidence type="ECO:0000256" key="1">
    <source>
        <dbReference type="ARBA" id="ARBA00022527"/>
    </source>
</evidence>
<dbReference type="AlphaFoldDB" id="A0A7S3KZ54"/>
<accession>A0A7S3KZ54</accession>
<dbReference type="PROSITE" id="PS50011">
    <property type="entry name" value="PROTEIN_KINASE_DOM"/>
    <property type="match status" value="1"/>
</dbReference>
<dbReference type="PANTHER" id="PTHR24058:SF124">
    <property type="entry name" value="PROTEIN KINASE SUPERFAMILY PROTEIN"/>
    <property type="match status" value="1"/>
</dbReference>
<evidence type="ECO:0000259" key="7">
    <source>
        <dbReference type="PROSITE" id="PS50011"/>
    </source>
</evidence>
<dbReference type="Pfam" id="PF00069">
    <property type="entry name" value="Pkinase"/>
    <property type="match status" value="1"/>
</dbReference>
<feature type="region of interest" description="Disordered" evidence="6">
    <location>
        <begin position="403"/>
        <end position="624"/>
    </location>
</feature>
<evidence type="ECO:0000313" key="8">
    <source>
        <dbReference type="EMBL" id="CAE0401640.1"/>
    </source>
</evidence>
<evidence type="ECO:0000256" key="3">
    <source>
        <dbReference type="ARBA" id="ARBA00022741"/>
    </source>
</evidence>
<dbReference type="CDD" id="cd14133">
    <property type="entry name" value="PKc_DYRK_like"/>
    <property type="match status" value="1"/>
</dbReference>
<feature type="compositionally biased region" description="Polar residues" evidence="6">
    <location>
        <begin position="1"/>
        <end position="25"/>
    </location>
</feature>
<dbReference type="EMBL" id="HBIM01000064">
    <property type="protein sequence ID" value="CAE0401640.1"/>
    <property type="molecule type" value="Transcribed_RNA"/>
</dbReference>
<dbReference type="PROSITE" id="PS00108">
    <property type="entry name" value="PROTEIN_KINASE_ST"/>
    <property type="match status" value="1"/>
</dbReference>
<feature type="compositionally biased region" description="Polar residues" evidence="6">
    <location>
        <begin position="154"/>
        <end position="164"/>
    </location>
</feature>
<dbReference type="InterPro" id="IPR011009">
    <property type="entry name" value="Kinase-like_dom_sf"/>
</dbReference>
<keyword evidence="4" id="KW-0418">Kinase</keyword>
<dbReference type="InterPro" id="IPR000719">
    <property type="entry name" value="Prot_kinase_dom"/>
</dbReference>
<dbReference type="PANTHER" id="PTHR24058">
    <property type="entry name" value="DUAL SPECIFICITY PROTEIN KINASE"/>
    <property type="match status" value="1"/>
</dbReference>
<evidence type="ECO:0000256" key="4">
    <source>
        <dbReference type="ARBA" id="ARBA00022777"/>
    </source>
</evidence>
<keyword evidence="5" id="KW-0067">ATP-binding</keyword>
<name>A0A7S3KZ54_9STRA</name>
<dbReference type="InterPro" id="IPR050494">
    <property type="entry name" value="Ser_Thr_dual-spec_kinase"/>
</dbReference>
<organism evidence="8">
    <name type="scientific">Amphora coffeiformis</name>
    <dbReference type="NCBI Taxonomy" id="265554"/>
    <lineage>
        <taxon>Eukaryota</taxon>
        <taxon>Sar</taxon>
        <taxon>Stramenopiles</taxon>
        <taxon>Ochrophyta</taxon>
        <taxon>Bacillariophyta</taxon>
        <taxon>Bacillariophyceae</taxon>
        <taxon>Bacillariophycidae</taxon>
        <taxon>Thalassiophysales</taxon>
        <taxon>Catenulaceae</taxon>
        <taxon>Amphora</taxon>
    </lineage>
</organism>
<feature type="region of interest" description="Disordered" evidence="6">
    <location>
        <begin position="278"/>
        <end position="297"/>
    </location>
</feature>
<feature type="domain" description="Protein kinase" evidence="7">
    <location>
        <begin position="858"/>
        <end position="1206"/>
    </location>
</feature>
<feature type="compositionally biased region" description="Basic and acidic residues" evidence="6">
    <location>
        <begin position="167"/>
        <end position="205"/>
    </location>
</feature>
<dbReference type="Gene3D" id="1.10.510.10">
    <property type="entry name" value="Transferase(Phosphotransferase) domain 1"/>
    <property type="match status" value="1"/>
</dbReference>
<feature type="compositionally biased region" description="Polar residues" evidence="6">
    <location>
        <begin position="33"/>
        <end position="45"/>
    </location>
</feature>
<evidence type="ECO:0000256" key="6">
    <source>
        <dbReference type="SAM" id="MobiDB-lite"/>
    </source>
</evidence>
<evidence type="ECO:0000256" key="5">
    <source>
        <dbReference type="ARBA" id="ARBA00022840"/>
    </source>
</evidence>
<feature type="region of interest" description="Disordered" evidence="6">
    <location>
        <begin position="1"/>
        <end position="205"/>
    </location>
</feature>
<feature type="compositionally biased region" description="Polar residues" evidence="6">
    <location>
        <begin position="70"/>
        <end position="79"/>
    </location>
</feature>
<dbReference type="GO" id="GO:0004674">
    <property type="term" value="F:protein serine/threonine kinase activity"/>
    <property type="evidence" value="ECO:0007669"/>
    <property type="project" value="UniProtKB-KW"/>
</dbReference>
<protein>
    <recommendedName>
        <fullName evidence="7">Protein kinase domain-containing protein</fullName>
    </recommendedName>
</protein>
<dbReference type="InterPro" id="IPR008271">
    <property type="entry name" value="Ser/Thr_kinase_AS"/>
</dbReference>
<feature type="region of interest" description="Disordered" evidence="6">
    <location>
        <begin position="356"/>
        <end position="391"/>
    </location>
</feature>